<dbReference type="EMBL" id="LAZR01044075">
    <property type="protein sequence ID" value="KKL05532.1"/>
    <property type="molecule type" value="Genomic_DNA"/>
</dbReference>
<accession>A0A0F9AVC2</accession>
<protein>
    <submittedName>
        <fullName evidence="1">Uncharacterized protein</fullName>
    </submittedName>
</protein>
<comment type="caution">
    <text evidence="1">The sequence shown here is derived from an EMBL/GenBank/DDBJ whole genome shotgun (WGS) entry which is preliminary data.</text>
</comment>
<reference evidence="1" key="1">
    <citation type="journal article" date="2015" name="Nature">
        <title>Complex archaea that bridge the gap between prokaryotes and eukaryotes.</title>
        <authorList>
            <person name="Spang A."/>
            <person name="Saw J.H."/>
            <person name="Jorgensen S.L."/>
            <person name="Zaremba-Niedzwiedzka K."/>
            <person name="Martijn J."/>
            <person name="Lind A.E."/>
            <person name="van Eijk R."/>
            <person name="Schleper C."/>
            <person name="Guy L."/>
            <person name="Ettema T.J."/>
        </authorList>
    </citation>
    <scope>NUCLEOTIDE SEQUENCE</scope>
</reference>
<name>A0A0F9AVC2_9ZZZZ</name>
<dbReference type="AlphaFoldDB" id="A0A0F9AVC2"/>
<sequence>MSIWSKVSRLPSILKAAVIPSNLR</sequence>
<feature type="non-terminal residue" evidence="1">
    <location>
        <position position="24"/>
    </location>
</feature>
<evidence type="ECO:0000313" key="1">
    <source>
        <dbReference type="EMBL" id="KKL05532.1"/>
    </source>
</evidence>
<gene>
    <name evidence="1" type="ORF">LCGC14_2605060</name>
</gene>
<organism evidence="1">
    <name type="scientific">marine sediment metagenome</name>
    <dbReference type="NCBI Taxonomy" id="412755"/>
    <lineage>
        <taxon>unclassified sequences</taxon>
        <taxon>metagenomes</taxon>
        <taxon>ecological metagenomes</taxon>
    </lineage>
</organism>
<proteinExistence type="predicted"/>